<dbReference type="PANTHER" id="PTHR43318">
    <property type="entry name" value="UDP-N-ACETYLGLUCOSAMINE 4,6-DEHYDRATASE"/>
    <property type="match status" value="1"/>
</dbReference>
<evidence type="ECO:0000256" key="1">
    <source>
        <dbReference type="ARBA" id="ARBA00007430"/>
    </source>
</evidence>
<dbReference type="InterPro" id="IPR003869">
    <property type="entry name" value="Polysac_CapD-like"/>
</dbReference>
<dbReference type="InterPro" id="IPR036291">
    <property type="entry name" value="NAD(P)-bd_dom_sf"/>
</dbReference>
<dbReference type="STRING" id="1391654.AKJ09_07806"/>
<comment type="similarity">
    <text evidence="1">Belongs to the polysaccharide synthase family.</text>
</comment>
<dbReference type="Pfam" id="PF02719">
    <property type="entry name" value="Polysacc_synt_2"/>
    <property type="match status" value="1"/>
</dbReference>
<dbReference type="InterPro" id="IPR051203">
    <property type="entry name" value="Polysaccharide_Synthase-Rel"/>
</dbReference>
<accession>A0A0K1Q5X7</accession>
<reference evidence="3 4" key="1">
    <citation type="submission" date="2015-08" db="EMBL/GenBank/DDBJ databases">
        <authorList>
            <person name="Babu N.S."/>
            <person name="Beckwith C.J."/>
            <person name="Beseler K.G."/>
            <person name="Brison A."/>
            <person name="Carone J.V."/>
            <person name="Caskin T.P."/>
            <person name="Diamond M."/>
            <person name="Durham M.E."/>
            <person name="Foxe J.M."/>
            <person name="Go M."/>
            <person name="Henderson B.A."/>
            <person name="Jones I.B."/>
            <person name="McGettigan J.A."/>
            <person name="Micheletti S.J."/>
            <person name="Nasrallah M.E."/>
            <person name="Ortiz D."/>
            <person name="Piller C.R."/>
            <person name="Privatt S.R."/>
            <person name="Schneider S.L."/>
            <person name="Sharp S."/>
            <person name="Smith T.C."/>
            <person name="Stanton J.D."/>
            <person name="Ullery H.E."/>
            <person name="Wilson R.J."/>
            <person name="Serrano M.G."/>
            <person name="Buck G."/>
            <person name="Lee V."/>
            <person name="Wang Y."/>
            <person name="Carvalho R."/>
            <person name="Voegtly L."/>
            <person name="Shi R."/>
            <person name="Duckworth R."/>
            <person name="Johnson A."/>
            <person name="Loviza R."/>
            <person name="Walstead R."/>
            <person name="Shah Z."/>
            <person name="Kiflezghi M."/>
            <person name="Wade K."/>
            <person name="Ball S.L."/>
            <person name="Bradley K.W."/>
            <person name="Asai D.J."/>
            <person name="Bowman C.A."/>
            <person name="Russell D.A."/>
            <person name="Pope W.H."/>
            <person name="Jacobs-Sera D."/>
            <person name="Hendrix R.W."/>
            <person name="Hatfull G.F."/>
        </authorList>
    </citation>
    <scope>NUCLEOTIDE SEQUENCE [LARGE SCALE GENOMIC DNA]</scope>
    <source>
        <strain evidence="3 4">DSM 27648</strain>
    </source>
</reference>
<dbReference type="PATRIC" id="fig|1391654.3.peg.7912"/>
<sequence length="331" mass="36460">MAEKVLPVARSVRCFDHGETELFFLHQRLAAKGNLAPQLGDIRDLDRLRMAMSGVDIVFHAAALKHVGLGEYNPFEVVQTNLHGVNNVIRAALDMDVARVIFTSSDKAVNPTNVMGASKMMGERLVVAANEIRGPRRTRFAAVRFGNVVGSRGSVVPIFASQLLRGEPLTLTDEQMTRYVMTIDEAAGLVLEAGARMLGGELFVTKMRALAVTDLASAMSEVLSRPPVDIVKMGLRPGEKLYEELLSAEEVPRTLDLERLLVVVPAEENSAASAELRKHYSEGARVTKEWNSSLDVRMTRAEIAAYLREHRILEKYLRPGGVIPDRDAMAE</sequence>
<dbReference type="EMBL" id="CP012333">
    <property type="protein sequence ID" value="AKV01143.1"/>
    <property type="molecule type" value="Genomic_DNA"/>
</dbReference>
<gene>
    <name evidence="3" type="ORF">AKJ09_07806</name>
</gene>
<dbReference type="KEGG" id="llu:AKJ09_07806"/>
<dbReference type="Proteomes" id="UP000064967">
    <property type="component" value="Chromosome"/>
</dbReference>
<proteinExistence type="inferred from homology"/>
<name>A0A0K1Q5X7_9BACT</name>
<evidence type="ECO:0000313" key="3">
    <source>
        <dbReference type="EMBL" id="AKV01143.1"/>
    </source>
</evidence>
<feature type="domain" description="Polysaccharide biosynthesis protein CapD-like" evidence="2">
    <location>
        <begin position="10"/>
        <end position="263"/>
    </location>
</feature>
<evidence type="ECO:0000259" key="2">
    <source>
        <dbReference type="Pfam" id="PF02719"/>
    </source>
</evidence>
<keyword evidence="4" id="KW-1185">Reference proteome</keyword>
<dbReference type="AlphaFoldDB" id="A0A0K1Q5X7"/>
<dbReference type="SUPFAM" id="SSF51735">
    <property type="entry name" value="NAD(P)-binding Rossmann-fold domains"/>
    <property type="match status" value="1"/>
</dbReference>
<dbReference type="PANTHER" id="PTHR43318:SF2">
    <property type="entry name" value="UDP-N-ACETYLGLUCOSAMINE 4,6-DEHYDRATASE (INVERTING)"/>
    <property type="match status" value="1"/>
</dbReference>
<evidence type="ECO:0000313" key="4">
    <source>
        <dbReference type="Proteomes" id="UP000064967"/>
    </source>
</evidence>
<dbReference type="Gene3D" id="3.40.50.720">
    <property type="entry name" value="NAD(P)-binding Rossmann-like Domain"/>
    <property type="match status" value="1"/>
</dbReference>
<organism evidence="3 4">
    <name type="scientific">Labilithrix luteola</name>
    <dbReference type="NCBI Taxonomy" id="1391654"/>
    <lineage>
        <taxon>Bacteria</taxon>
        <taxon>Pseudomonadati</taxon>
        <taxon>Myxococcota</taxon>
        <taxon>Polyangia</taxon>
        <taxon>Polyangiales</taxon>
        <taxon>Labilitrichaceae</taxon>
        <taxon>Labilithrix</taxon>
    </lineage>
</organism>
<protein>
    <submittedName>
        <fullName evidence="3">UDP-N-acetylglucosamine 4,6-dehydratase</fullName>
    </submittedName>
</protein>